<dbReference type="PANTHER" id="PTHR39319:SF1">
    <property type="entry name" value="SI:DKEY-256H2.1"/>
    <property type="match status" value="1"/>
</dbReference>
<keyword evidence="1" id="KW-1015">Disulfide bond</keyword>
<dbReference type="InterPro" id="IPR046450">
    <property type="entry name" value="PA_dom_sf"/>
</dbReference>
<dbReference type="InterPro" id="IPR008977">
    <property type="entry name" value="PHM/PNGase_F_dom_sf"/>
</dbReference>
<name>A0A7S0DK07_9EUKA</name>
<dbReference type="EMBL" id="HBEM01022799">
    <property type="protein sequence ID" value="CAD8456612.1"/>
    <property type="molecule type" value="Transcribed_RNA"/>
</dbReference>
<dbReference type="Gene3D" id="2.60.120.230">
    <property type="match status" value="2"/>
</dbReference>
<feature type="domain" description="Peptide-N-glycosidase F N-terminal" evidence="3">
    <location>
        <begin position="424"/>
        <end position="548"/>
    </location>
</feature>
<dbReference type="PANTHER" id="PTHR39319">
    <property type="entry name" value="SI:DKEY-256H2.1"/>
    <property type="match status" value="1"/>
</dbReference>
<dbReference type="InterPro" id="IPR053251">
    <property type="entry name" value="N-glycanase"/>
</dbReference>
<dbReference type="InterPro" id="IPR003137">
    <property type="entry name" value="PA_domain"/>
</dbReference>
<dbReference type="SUPFAM" id="SSF52025">
    <property type="entry name" value="PA domain"/>
    <property type="match status" value="1"/>
</dbReference>
<reference evidence="4" key="1">
    <citation type="submission" date="2021-01" db="EMBL/GenBank/DDBJ databases">
        <authorList>
            <person name="Corre E."/>
            <person name="Pelletier E."/>
            <person name="Niang G."/>
            <person name="Scheremetjew M."/>
            <person name="Finn R."/>
            <person name="Kale V."/>
            <person name="Holt S."/>
            <person name="Cochrane G."/>
            <person name="Meng A."/>
            <person name="Brown T."/>
            <person name="Cohen L."/>
        </authorList>
    </citation>
    <scope>NUCLEOTIDE SEQUENCE</scope>
    <source>
        <strain evidence="4">CCMP2058</strain>
    </source>
</reference>
<gene>
    <name evidence="4" type="ORF">LAMO00422_LOCUS15559</name>
</gene>
<dbReference type="Pfam" id="PF09113">
    <property type="entry name" value="N-glycanase_C"/>
    <property type="match status" value="1"/>
</dbReference>
<feature type="compositionally biased region" description="Basic residues" evidence="2">
    <location>
        <begin position="13"/>
        <end position="25"/>
    </location>
</feature>
<feature type="region of interest" description="Disordered" evidence="2">
    <location>
        <begin position="13"/>
        <end position="39"/>
    </location>
</feature>
<evidence type="ECO:0000259" key="3">
    <source>
        <dbReference type="SMART" id="SM01290"/>
    </source>
</evidence>
<organism evidence="4">
    <name type="scientific">Amorphochlora amoebiformis</name>
    <dbReference type="NCBI Taxonomy" id="1561963"/>
    <lineage>
        <taxon>Eukaryota</taxon>
        <taxon>Sar</taxon>
        <taxon>Rhizaria</taxon>
        <taxon>Cercozoa</taxon>
        <taxon>Chlorarachniophyceae</taxon>
        <taxon>Amorphochlora</taxon>
    </lineage>
</organism>
<evidence type="ECO:0000256" key="1">
    <source>
        <dbReference type="ARBA" id="ARBA00023157"/>
    </source>
</evidence>
<dbReference type="InterPro" id="IPR015196">
    <property type="entry name" value="PngaseF_N"/>
</dbReference>
<dbReference type="Gene3D" id="3.50.30.30">
    <property type="match status" value="1"/>
</dbReference>
<dbReference type="Pfam" id="PF02225">
    <property type="entry name" value="PA"/>
    <property type="match status" value="1"/>
</dbReference>
<dbReference type="SUPFAM" id="SSF49742">
    <property type="entry name" value="PHM/PNGase F"/>
    <property type="match status" value="1"/>
</dbReference>
<sequence length="871" mass="97617">MPELINLFEMNHRKSQTKRPHHSHTLHNGPEPLRPFDKLDKPQVLPLIGGSQATIGGPEDSSNYIFVIRHEFSSLSEALWKTPAEEFLPFISQDTKYVFLSAGRCLSNMMTSSCVDNESRDTEELRARLRGETLGKRLRENGDHLPMYAEGYVDSLVEKSNVTDIKDTERPFHNFGVRAKKDMLENLYFVDSKKMLLGNGYLTKRVILHPDWAVEFGMVHLHGLPKKVDGHMAKFLHKWDAGEAAPMYSCSNETSVDSLIDRLPDRLKFKNIGFACNSSGFPDLKGKLAVINRGECAFETKLKAAAGAGAAAALVVTTKDQPVSELSFSDTLCSIPAFMVSPEVGEVLRKSEHVNDVFVSLSKAERPPLNFIIDYRQRVRELGHMRYPSLSETVPTSRSLSHEKKLDRRVASIKAAAKDDQVVTVEVFDNKYTNWSISETVRAPGTLTEFPRLIVDLKLDCPNRERLSCGRWDRVVSLYSQMSSNKDSSREIARFVTGYRSRGRYLVDASTMLPSLLTSNSKHNIDLTLATEASWASISHNATLKLHFLRGESAARVADFAYQGKSNSISVQHPIHALPMFGGGNFEGFNDPNKHMRRARLVILPEGCNNHHVAFAVEREQSNVFNSRKGRKNVKPVVYTVNNGGSIGNISFTVLTTGHGWGKDEANCAEYCKSENTYTFDVTLVGPIENGKRKTLHKYTTVRQQKFPTAGSDMGCAAREDVAPNQYGTWHEGRAGWCPGSCVAPVTYFLDFPPVLRRSLRGVGNDSITTGHEVWIDITYRSTYKGKDYTPKPAGKEENDLGFPAMINHVSYMTIWSSPEAEGTPSLVFSSYPDPLTQKFTTLYQPPAYSSPLLTWEVRRKKRDTQKKLRP</sequence>
<dbReference type="AlphaFoldDB" id="A0A7S0DK07"/>
<proteinExistence type="predicted"/>
<accession>A0A7S0DK07</accession>
<dbReference type="InterPro" id="IPR014784">
    <property type="entry name" value="Cu2_ascorb_mOase-like_C"/>
</dbReference>
<evidence type="ECO:0000256" key="2">
    <source>
        <dbReference type="SAM" id="MobiDB-lite"/>
    </source>
</evidence>
<evidence type="ECO:0000313" key="4">
    <source>
        <dbReference type="EMBL" id="CAD8456612.1"/>
    </source>
</evidence>
<dbReference type="InterPro" id="IPR015197">
    <property type="entry name" value="PngaseF_C"/>
</dbReference>
<protein>
    <recommendedName>
        <fullName evidence="3">Peptide-N-glycosidase F N-terminal domain-containing protein</fullName>
    </recommendedName>
</protein>
<dbReference type="SMART" id="SM01290">
    <property type="entry name" value="N-glycanase_N"/>
    <property type="match status" value="1"/>
</dbReference>
<dbReference type="GO" id="GO:0016715">
    <property type="term" value="F:oxidoreductase activity, acting on paired donors, with incorporation or reduction of molecular oxygen, reduced ascorbate as one donor, and incorporation of one atom of oxygen"/>
    <property type="evidence" value="ECO:0007669"/>
    <property type="project" value="InterPro"/>
</dbReference>